<organism evidence="1 2">
    <name type="scientific">Limnospira indica PCC 8005</name>
    <dbReference type="NCBI Taxonomy" id="376219"/>
    <lineage>
        <taxon>Bacteria</taxon>
        <taxon>Bacillati</taxon>
        <taxon>Cyanobacteriota</taxon>
        <taxon>Cyanophyceae</taxon>
        <taxon>Oscillatoriophycideae</taxon>
        <taxon>Oscillatoriales</taxon>
        <taxon>Sirenicapillariaceae</taxon>
        <taxon>Limnospira</taxon>
    </lineage>
</organism>
<gene>
    <name evidence="1" type="ORF">ARTHRO_20076</name>
</gene>
<name>A0A9P1P098_9CYAN</name>
<dbReference type="PANTHER" id="PTHR39337:SF1">
    <property type="entry name" value="BLR5642 PROTEIN"/>
    <property type="match status" value="1"/>
</dbReference>
<accession>A0A9P1P098</accession>
<dbReference type="InterPro" id="IPR007438">
    <property type="entry name" value="DUF488"/>
</dbReference>
<evidence type="ECO:0000313" key="1">
    <source>
        <dbReference type="EMBL" id="CDM94542.1"/>
    </source>
</evidence>
<sequence>MKNKVDLFTIGFTKKSAQNFFETLKKAGVKTVIDTRLNNVSQLAGFAKRADLEYFLKTINDIDYVHILDLAPTKDILDEYKKKKGDWSIYEQKFLTLMEERQIEKKLSPDLAHGACLLCSEAKPHNCHRRLVAEYLNQKWGNINIHHLSYKS</sequence>
<evidence type="ECO:0008006" key="3">
    <source>
        <dbReference type="Google" id="ProtNLM"/>
    </source>
</evidence>
<dbReference type="Proteomes" id="UP000032946">
    <property type="component" value="Chromosome"/>
</dbReference>
<reference evidence="1 2" key="1">
    <citation type="submission" date="2014-02" db="EMBL/GenBank/DDBJ databases">
        <authorList>
            <person name="Genoscope - CEA"/>
        </authorList>
    </citation>
    <scope>NUCLEOTIDE SEQUENCE [LARGE SCALE GENOMIC DNA]</scope>
    <source>
        <strain evidence="1 2">PCC 8005</strain>
    </source>
</reference>
<dbReference type="AlphaFoldDB" id="A0A9P1P098"/>
<proteinExistence type="predicted"/>
<dbReference type="EMBL" id="FO818640">
    <property type="protein sequence ID" value="CDM94542.1"/>
    <property type="molecule type" value="Genomic_DNA"/>
</dbReference>
<dbReference type="RefSeq" id="WP_048895033.1">
    <property type="nucleotide sequence ID" value="NZ_FO818640.1"/>
</dbReference>
<protein>
    <recommendedName>
        <fullName evidence="3">DUF488 domain-containing protein</fullName>
    </recommendedName>
</protein>
<keyword evidence="2" id="KW-1185">Reference proteome</keyword>
<dbReference type="PANTHER" id="PTHR39337">
    <property type="entry name" value="BLR5642 PROTEIN"/>
    <property type="match status" value="1"/>
</dbReference>
<evidence type="ECO:0000313" key="2">
    <source>
        <dbReference type="Proteomes" id="UP000032946"/>
    </source>
</evidence>
<dbReference type="Pfam" id="PF04343">
    <property type="entry name" value="DUF488"/>
    <property type="match status" value="1"/>
</dbReference>